<evidence type="ECO:0000313" key="2">
    <source>
        <dbReference type="EMBL" id="KAA8831610.1"/>
    </source>
</evidence>
<protein>
    <submittedName>
        <fullName evidence="2">Uncharacterized protein</fullName>
    </submittedName>
</protein>
<sequence length="77" mass="9000">MTTLPPPRTGNPHHPDPLLTRLDERYPYQDDPRDRNTLITVSRFEYTLQQRRAYQAGYMAAHNDQRKQTRGQVSCAS</sequence>
<name>A0A5M9ZLZ5_9BIFI</name>
<organism evidence="2 3">
    <name type="scientific">Bifidobacterium tissieri</name>
    <dbReference type="NCBI Taxonomy" id="1630162"/>
    <lineage>
        <taxon>Bacteria</taxon>
        <taxon>Bacillati</taxon>
        <taxon>Actinomycetota</taxon>
        <taxon>Actinomycetes</taxon>
        <taxon>Bifidobacteriales</taxon>
        <taxon>Bifidobacteriaceae</taxon>
        <taxon>Bifidobacterium</taxon>
    </lineage>
</organism>
<evidence type="ECO:0000256" key="1">
    <source>
        <dbReference type="SAM" id="MobiDB-lite"/>
    </source>
</evidence>
<dbReference type="Proteomes" id="UP000412028">
    <property type="component" value="Unassembled WGS sequence"/>
</dbReference>
<feature type="region of interest" description="Disordered" evidence="1">
    <location>
        <begin position="1"/>
        <end position="20"/>
    </location>
</feature>
<dbReference type="RefSeq" id="WP_150380783.1">
    <property type="nucleotide sequence ID" value="NZ_RZUI01000002.1"/>
</dbReference>
<proteinExistence type="predicted"/>
<evidence type="ECO:0000313" key="3">
    <source>
        <dbReference type="Proteomes" id="UP000412028"/>
    </source>
</evidence>
<gene>
    <name evidence="2" type="ORF">EMO89_02475</name>
</gene>
<reference evidence="2 3" key="1">
    <citation type="journal article" date="2019" name="Syst. Appl. Microbiol.">
        <title>Characterization of Bifidobacterium species in feaces of the Egyptian fruit bat: Description of B. vespertilionis sp. nov. and B. rousetti sp. nov.</title>
        <authorList>
            <person name="Modesto M."/>
            <person name="Satti M."/>
            <person name="Watanabe K."/>
            <person name="Puglisi E."/>
            <person name="Morelli L."/>
            <person name="Huang C.-H."/>
            <person name="Liou J.-S."/>
            <person name="Miyashita M."/>
            <person name="Tamura T."/>
            <person name="Saito S."/>
            <person name="Mori K."/>
            <person name="Huang L."/>
            <person name="Sciavilla P."/>
            <person name="Sandri C."/>
            <person name="Spiezio C."/>
            <person name="Vitali F."/>
            <person name="Cavalieri D."/>
            <person name="Perpetuini G."/>
            <person name="Tofalo R."/>
            <person name="Bonetti A."/>
            <person name="Arita M."/>
            <person name="Mattarelli P."/>
        </authorList>
    </citation>
    <scope>NUCLEOTIDE SEQUENCE [LARGE SCALE GENOMIC DNA]</scope>
    <source>
        <strain evidence="2 3">RST7</strain>
    </source>
</reference>
<accession>A0A5M9ZLZ5</accession>
<comment type="caution">
    <text evidence="2">The sequence shown here is derived from an EMBL/GenBank/DDBJ whole genome shotgun (WGS) entry which is preliminary data.</text>
</comment>
<dbReference type="EMBL" id="RZUI01000002">
    <property type="protein sequence ID" value="KAA8831610.1"/>
    <property type="molecule type" value="Genomic_DNA"/>
</dbReference>
<dbReference type="AlphaFoldDB" id="A0A5M9ZLZ5"/>